<dbReference type="SUPFAM" id="SSF56112">
    <property type="entry name" value="Protein kinase-like (PK-like)"/>
    <property type="match status" value="1"/>
</dbReference>
<dbReference type="InterPro" id="IPR051678">
    <property type="entry name" value="AGP_Transferase"/>
</dbReference>
<dbReference type="RefSeq" id="XP_066083406.1">
    <property type="nucleotide sequence ID" value="XM_066227309.1"/>
</dbReference>
<evidence type="ECO:0000313" key="2">
    <source>
        <dbReference type="EMBL" id="WWD05439.1"/>
    </source>
</evidence>
<dbReference type="InterPro" id="IPR011009">
    <property type="entry name" value="Kinase-like_dom_sf"/>
</dbReference>
<dbReference type="KEGG" id="ker:91102319"/>
<reference evidence="2 3" key="1">
    <citation type="submission" date="2024-01" db="EMBL/GenBank/DDBJ databases">
        <title>Comparative genomics of Cryptococcus and Kwoniella reveals pathogenesis evolution and contrasting modes of karyotype evolution via chromosome fusion or intercentromeric recombination.</title>
        <authorList>
            <person name="Coelho M.A."/>
            <person name="David-Palma M."/>
            <person name="Shea T."/>
            <person name="Bowers K."/>
            <person name="McGinley-Smith S."/>
            <person name="Mohammad A.W."/>
            <person name="Gnirke A."/>
            <person name="Yurkov A.M."/>
            <person name="Nowrousian M."/>
            <person name="Sun S."/>
            <person name="Cuomo C.A."/>
            <person name="Heitman J."/>
        </authorList>
    </citation>
    <scope>NUCLEOTIDE SEQUENCE [LARGE SCALE GENOMIC DNA]</scope>
    <source>
        <strain evidence="2 3">PYCC6329</strain>
    </source>
</reference>
<proteinExistence type="predicted"/>
<organism evidence="2 3">
    <name type="scientific">Kwoniella europaea PYCC6329</name>
    <dbReference type="NCBI Taxonomy" id="1423913"/>
    <lineage>
        <taxon>Eukaryota</taxon>
        <taxon>Fungi</taxon>
        <taxon>Dikarya</taxon>
        <taxon>Basidiomycota</taxon>
        <taxon>Agaricomycotina</taxon>
        <taxon>Tremellomycetes</taxon>
        <taxon>Tremellales</taxon>
        <taxon>Cryptococcaceae</taxon>
        <taxon>Kwoniella</taxon>
    </lineage>
</organism>
<evidence type="ECO:0000256" key="1">
    <source>
        <dbReference type="SAM" id="MobiDB-lite"/>
    </source>
</evidence>
<name>A0AAX4KHB0_9TREE</name>
<evidence type="ECO:0008006" key="4">
    <source>
        <dbReference type="Google" id="ProtNLM"/>
    </source>
</evidence>
<dbReference type="PANTHER" id="PTHR21310:SF15">
    <property type="entry name" value="AMINOGLYCOSIDE PHOSPHOTRANSFERASE DOMAIN-CONTAINING PROTEIN"/>
    <property type="match status" value="1"/>
</dbReference>
<dbReference type="AlphaFoldDB" id="A0AAX4KHB0"/>
<dbReference type="EMBL" id="CP144089">
    <property type="protein sequence ID" value="WWD05439.1"/>
    <property type="molecule type" value="Genomic_DNA"/>
</dbReference>
<feature type="region of interest" description="Disordered" evidence="1">
    <location>
        <begin position="375"/>
        <end position="427"/>
    </location>
</feature>
<accession>A0AAX4KHB0</accession>
<protein>
    <recommendedName>
        <fullName evidence="4">Aminoglycoside phosphotransferase domain-containing protein</fullName>
    </recommendedName>
</protein>
<dbReference type="GeneID" id="91102319"/>
<sequence>MHTYKNIILRDVKQLRPTSNCTLHLPEDYETLQKSKWYAAYNVHFLMEFDDGVKWLIRVRQDRGHRIPHEVREADIKSEVATLQRLRSGGISVPEAWLSRYLDGCNNGMPTISPFPFDYFFYTFLQGRPRPIRKTPFYPMRLPEEDIKKYIEAYALHQIKMSHLVLPLNQIGCLQMNKSGEVVGPIITRGTFQKPEPPYLLGPFSTQKECYLSHIDTTLDYILMGAVGESGPIDSYLWHLEMRELVEHSKILASPITEVYIKHDDEKGDQLLWDDDGKICGVLDWQWAYITTKAEAFAAPPLLYFTKASTFSPKIGFREPFEPDLPSDFQPPLDDVDWRVYMMERYKDNKGLQELMKILDWTIEKATEEAFQWHREKDENKSQEHAEHGRNEEDNGLISERDEERAKVDQRADDTTDEERAGVRISP</sequence>
<evidence type="ECO:0000313" key="3">
    <source>
        <dbReference type="Proteomes" id="UP001358614"/>
    </source>
</evidence>
<gene>
    <name evidence="2" type="ORF">V865_003516</name>
</gene>
<dbReference type="Proteomes" id="UP001358614">
    <property type="component" value="Chromosome 1"/>
</dbReference>
<dbReference type="PANTHER" id="PTHR21310">
    <property type="entry name" value="AMINOGLYCOSIDE PHOSPHOTRANSFERASE-RELATED-RELATED"/>
    <property type="match status" value="1"/>
</dbReference>
<keyword evidence="3" id="KW-1185">Reference proteome</keyword>